<dbReference type="CDD" id="cd12414">
    <property type="entry name" value="RRM2_RBM28_like"/>
    <property type="match status" value="1"/>
</dbReference>
<evidence type="ECO:0000256" key="5">
    <source>
        <dbReference type="PROSITE-ProRule" id="PRU00176"/>
    </source>
</evidence>
<dbReference type="InParanoid" id="A0A6P8YU70"/>
<dbReference type="PANTHER" id="PTHR48039">
    <property type="entry name" value="RNA-BINDING MOTIF PROTEIN 14B"/>
    <property type="match status" value="1"/>
</dbReference>
<dbReference type="SMART" id="SM00360">
    <property type="entry name" value="RRM"/>
    <property type="match status" value="3"/>
</dbReference>
<dbReference type="PROSITE" id="PS50102">
    <property type="entry name" value="RRM"/>
    <property type="match status" value="3"/>
</dbReference>
<dbReference type="InterPro" id="IPR051945">
    <property type="entry name" value="RRM_MRD1_RNA_proc_ribogen"/>
</dbReference>
<dbReference type="PANTHER" id="PTHR48039:SF5">
    <property type="entry name" value="RNA-BINDING PROTEIN 28"/>
    <property type="match status" value="1"/>
</dbReference>
<dbReference type="GO" id="GO:0003729">
    <property type="term" value="F:mRNA binding"/>
    <property type="evidence" value="ECO:0007669"/>
    <property type="project" value="TreeGrafter"/>
</dbReference>
<feature type="region of interest" description="Disordered" evidence="6">
    <location>
        <begin position="130"/>
        <end position="243"/>
    </location>
</feature>
<feature type="compositionally biased region" description="Basic and acidic residues" evidence="6">
    <location>
        <begin position="518"/>
        <end position="528"/>
    </location>
</feature>
<dbReference type="RefSeq" id="XP_034241050.1">
    <property type="nucleotide sequence ID" value="XM_034385159.1"/>
</dbReference>
<dbReference type="InterPro" id="IPR000504">
    <property type="entry name" value="RRM_dom"/>
</dbReference>
<evidence type="ECO:0000256" key="2">
    <source>
        <dbReference type="ARBA" id="ARBA00022737"/>
    </source>
</evidence>
<dbReference type="InterPro" id="IPR012677">
    <property type="entry name" value="Nucleotide-bd_a/b_plait_sf"/>
</dbReference>
<dbReference type="GO" id="GO:0005730">
    <property type="term" value="C:nucleolus"/>
    <property type="evidence" value="ECO:0007669"/>
    <property type="project" value="TreeGrafter"/>
</dbReference>
<dbReference type="FunCoup" id="A0A6P8YU70">
    <property type="interactions" value="1792"/>
</dbReference>
<evidence type="ECO:0000256" key="6">
    <source>
        <dbReference type="SAM" id="MobiDB-lite"/>
    </source>
</evidence>
<feature type="region of interest" description="Disordered" evidence="6">
    <location>
        <begin position="497"/>
        <end position="664"/>
    </location>
</feature>
<feature type="domain" description="RRM" evidence="7">
    <location>
        <begin position="397"/>
        <end position="470"/>
    </location>
</feature>
<proteinExistence type="predicted"/>
<feature type="domain" description="RRM" evidence="7">
    <location>
        <begin position="47"/>
        <end position="124"/>
    </location>
</feature>
<keyword evidence="4" id="KW-0539">Nucleus</keyword>
<keyword evidence="2" id="KW-0677">Repeat</keyword>
<name>A0A6P8YU70_THRPL</name>
<feature type="compositionally biased region" description="Basic and acidic residues" evidence="6">
    <location>
        <begin position="12"/>
        <end position="30"/>
    </location>
</feature>
<evidence type="ECO:0000313" key="8">
    <source>
        <dbReference type="Proteomes" id="UP000515158"/>
    </source>
</evidence>
<gene>
    <name evidence="9" type="primary">LOC117645173</name>
</gene>
<feature type="region of interest" description="Disordered" evidence="6">
    <location>
        <begin position="1"/>
        <end position="40"/>
    </location>
</feature>
<evidence type="ECO:0000259" key="7">
    <source>
        <dbReference type="PROSITE" id="PS50102"/>
    </source>
</evidence>
<dbReference type="CDD" id="cd12416">
    <property type="entry name" value="RRM4_RBM28_like"/>
    <property type="match status" value="1"/>
</dbReference>
<feature type="domain" description="RRM" evidence="7">
    <location>
        <begin position="250"/>
        <end position="348"/>
    </location>
</feature>
<organism evidence="9">
    <name type="scientific">Thrips palmi</name>
    <name type="common">Melon thrips</name>
    <dbReference type="NCBI Taxonomy" id="161013"/>
    <lineage>
        <taxon>Eukaryota</taxon>
        <taxon>Metazoa</taxon>
        <taxon>Ecdysozoa</taxon>
        <taxon>Arthropoda</taxon>
        <taxon>Hexapoda</taxon>
        <taxon>Insecta</taxon>
        <taxon>Pterygota</taxon>
        <taxon>Neoptera</taxon>
        <taxon>Paraneoptera</taxon>
        <taxon>Thysanoptera</taxon>
        <taxon>Terebrantia</taxon>
        <taxon>Thripoidea</taxon>
        <taxon>Thripidae</taxon>
        <taxon>Thrips</taxon>
    </lineage>
</organism>
<dbReference type="InterPro" id="IPR035979">
    <property type="entry name" value="RBD_domain_sf"/>
</dbReference>
<feature type="compositionally biased region" description="Polar residues" evidence="6">
    <location>
        <begin position="550"/>
        <end position="564"/>
    </location>
</feature>
<dbReference type="GeneID" id="117645173"/>
<feature type="compositionally biased region" description="Basic residues" evidence="6">
    <location>
        <begin position="648"/>
        <end position="658"/>
    </location>
</feature>
<evidence type="ECO:0000256" key="3">
    <source>
        <dbReference type="ARBA" id="ARBA00022884"/>
    </source>
</evidence>
<evidence type="ECO:0000256" key="4">
    <source>
        <dbReference type="ARBA" id="ARBA00023242"/>
    </source>
</evidence>
<dbReference type="Gene3D" id="3.30.70.330">
    <property type="match status" value="3"/>
</dbReference>
<dbReference type="OrthoDB" id="3945418at2759"/>
<keyword evidence="8" id="KW-1185">Reference proteome</keyword>
<dbReference type="FunFam" id="3.30.70.330:FF:000182">
    <property type="entry name" value="RNA-binding motif protein 28"/>
    <property type="match status" value="1"/>
</dbReference>
<feature type="compositionally biased region" description="Acidic residues" evidence="6">
    <location>
        <begin position="172"/>
        <end position="215"/>
    </location>
</feature>
<feature type="compositionally biased region" description="Basic residues" evidence="6">
    <location>
        <begin position="568"/>
        <end position="586"/>
    </location>
</feature>
<protein>
    <submittedName>
        <fullName evidence="9">RNA-binding protein 28</fullName>
    </submittedName>
</protein>
<comment type="subcellular location">
    <subcellularLocation>
        <location evidence="1">Nucleus</location>
    </subcellularLocation>
</comment>
<evidence type="ECO:0000256" key="1">
    <source>
        <dbReference type="ARBA" id="ARBA00004123"/>
    </source>
</evidence>
<sequence>MGKKQKKGVTSKVKDEVLESHEEMDIKTEDEIKEEPEEAEIKKNPRARLIVRNVSFKATEDKLREHFSPYGQIAEIKLLRRPDGRLVGCGFVEYSLKNCAAKAIAHTSGKLFLNRPVVVDWAIPKAKFANKNQKPAEDDSEESGFHEENDEKLHKMKKEDESDSDDGKDNDGDSDDGDDNEVDDGSDDDEVDDGSDDDDDDSQESSDEDDSDMDEDKGSKKRKKQNKQNKDLGLTPRKPLRESHDISEGCTVFVKNIPFSVNNEEFKKSMRRFGLIYYALICVDHLTEHSKGTGFVKFRTKDAADACIAAGREGEISIHGSVVETLPAQNREDLSKGGKDKDVKRDSRHLYLVKEGIILAGSPAAAGVSQADMAKRLQLEQWKTQMLRNLNKFVSLYRLVVQNLPPSYDDAKLRALMIKHGGPNAVVTEARVMRDLRNVDANGIGKSKEFGFVTFTTHESALHALRSLNNNPNTFTPVKRPIVAFSIEDKTALKTRQKRLEKSKAGLLRSQTNGGSQKEWEKQRREGKYQNNQFGGKSQGLKGKIDRPTISKTDTSPAANSSQPLTRKEKRKLKLLAFHDKKRNRKTTGATVDNVEGSNFMGETSKPGQSGIMSRKKLRAQVEQQAEATKAKNKRERKRQQLEAVKIKQPKQKMNKPKQMREEDNFSILVNKYKTQLASSETDRKKWYEN</sequence>
<dbReference type="Proteomes" id="UP000515158">
    <property type="component" value="Unplaced"/>
</dbReference>
<dbReference type="Pfam" id="PF00076">
    <property type="entry name" value="RRM_1"/>
    <property type="match status" value="3"/>
</dbReference>
<feature type="compositionally biased region" description="Basic and acidic residues" evidence="6">
    <location>
        <begin position="143"/>
        <end position="171"/>
    </location>
</feature>
<dbReference type="KEGG" id="tpal:117645173"/>
<reference evidence="9" key="1">
    <citation type="submission" date="2025-08" db="UniProtKB">
        <authorList>
            <consortium name="RefSeq"/>
        </authorList>
    </citation>
    <scope>IDENTIFICATION</scope>
    <source>
        <tissue evidence="9">Total insect</tissue>
    </source>
</reference>
<dbReference type="SUPFAM" id="SSF54928">
    <property type="entry name" value="RNA-binding domain, RBD"/>
    <property type="match status" value="2"/>
</dbReference>
<keyword evidence="3 5" id="KW-0694">RNA-binding</keyword>
<dbReference type="AlphaFoldDB" id="A0A6P8YU70"/>
<accession>A0A6P8YU70</accession>
<evidence type="ECO:0000313" key="9">
    <source>
        <dbReference type="RefSeq" id="XP_034241050.1"/>
    </source>
</evidence>